<dbReference type="RefSeq" id="WP_015490679.1">
    <property type="nucleotide sequence ID" value="NC_020891.1"/>
</dbReference>
<name>A0AAI8ZJ87_9MICO</name>
<dbReference type="EMBL" id="HE614873">
    <property type="protein sequence ID" value="CCE75947.1"/>
    <property type="molecule type" value="Genomic_DNA"/>
</dbReference>
<reference evidence="1 2" key="1">
    <citation type="submission" date="2011-11" db="EMBL/GenBank/DDBJ databases">
        <authorList>
            <person name="Gartemann K."/>
        </authorList>
    </citation>
    <scope>NUCLEOTIDE SEQUENCE [LARGE SCALE GENOMIC DNA]</scope>
    <source>
        <strain evidence="2">NCPPB 2581</strain>
    </source>
</reference>
<gene>
    <name evidence="1" type="ORF">CMN_02005</name>
</gene>
<dbReference type="GeneID" id="92983788"/>
<dbReference type="KEGG" id="cmc:CMN_02005"/>
<accession>A0AAI8ZJ87</accession>
<dbReference type="AlphaFoldDB" id="A0AAI8ZJ87"/>
<evidence type="ECO:0000313" key="1">
    <source>
        <dbReference type="EMBL" id="CCE75947.1"/>
    </source>
</evidence>
<protein>
    <submittedName>
        <fullName evidence="1">Hypothetical secreted protein</fullName>
    </submittedName>
</protein>
<organism evidence="1 2">
    <name type="scientific">Clavibacter nebraskensis NCPPB 2581</name>
    <dbReference type="NCBI Taxonomy" id="1097677"/>
    <lineage>
        <taxon>Bacteria</taxon>
        <taxon>Bacillati</taxon>
        <taxon>Actinomycetota</taxon>
        <taxon>Actinomycetes</taxon>
        <taxon>Micrococcales</taxon>
        <taxon>Microbacteriaceae</taxon>
        <taxon>Clavibacter</taxon>
    </lineage>
</organism>
<sequence>MMLAVLTSCQVLVGCAPSSAPAPTLTPSLSQDQQDDEAFRDVMTRYVDLDANADIEDDLDELLTGNVLDNEKAGLAEARRTGERQSGKEIASGFQVTDRGLDPEGLQYMTAQVCLDTGGLRLLDANGKDITPQHDTRRSLQVKAIKSPDSLWRISDIVRNEDVHACG</sequence>
<dbReference type="Proteomes" id="UP000012170">
    <property type="component" value="Chromosome"/>
</dbReference>
<evidence type="ECO:0000313" key="2">
    <source>
        <dbReference type="Proteomes" id="UP000012170"/>
    </source>
</evidence>
<proteinExistence type="predicted"/>
<reference evidence="2" key="2">
    <citation type="submission" date="2013-04" db="EMBL/GenBank/DDBJ databases">
        <title>The genome sequence of the maize-pathogen Clavibacter michiganensis subsp. nebraskensis.</title>
        <authorList>
            <person name="Gartemann K.H."/>
            <person name="Blom J."/>
            <person name="Dreiseikelmann B."/>
            <person name="Fluegel M."/>
            <person name="Jaenicke S."/>
            <person name="Linke B."/>
            <person name="Sczcepanowski R."/>
            <person name="Wittmann J."/>
            <person name="Goesmann A."/>
            <person name="Puehler A."/>
            <person name="Eichenlaub R."/>
            <person name="Rueckert C."/>
        </authorList>
    </citation>
    <scope>NUCLEOTIDE SEQUENCE [LARGE SCALE GENOMIC DNA]</scope>
    <source>
        <strain evidence="2">NCPPB 2581</strain>
    </source>
</reference>